<dbReference type="Pfam" id="PF14470">
    <property type="entry name" value="bPH_3"/>
    <property type="match status" value="1"/>
</dbReference>
<dbReference type="Proteomes" id="UP001234495">
    <property type="component" value="Unassembled WGS sequence"/>
</dbReference>
<keyword evidence="1" id="KW-0472">Membrane</keyword>
<keyword evidence="1" id="KW-1133">Transmembrane helix</keyword>
<feature type="transmembrane region" description="Helical" evidence="1">
    <location>
        <begin position="143"/>
        <end position="162"/>
    </location>
</feature>
<reference evidence="3 4" key="1">
    <citation type="submission" date="2023-07" db="EMBL/GenBank/DDBJ databases">
        <title>Genomic Encyclopedia of Type Strains, Phase IV (KMG-IV): sequencing the most valuable type-strain genomes for metagenomic binning, comparative biology and taxonomic classification.</title>
        <authorList>
            <person name="Goeker M."/>
        </authorList>
    </citation>
    <scope>NUCLEOTIDE SEQUENCE [LARGE SCALE GENOMIC DNA]</scope>
    <source>
        <strain evidence="3 4">DSM 29005</strain>
    </source>
</reference>
<evidence type="ECO:0000313" key="3">
    <source>
        <dbReference type="EMBL" id="MDQ0230700.1"/>
    </source>
</evidence>
<evidence type="ECO:0000256" key="1">
    <source>
        <dbReference type="SAM" id="Phobius"/>
    </source>
</evidence>
<feature type="domain" description="YokE-like PH" evidence="2">
    <location>
        <begin position="33"/>
        <end position="118"/>
    </location>
</feature>
<keyword evidence="1" id="KW-0812">Transmembrane</keyword>
<keyword evidence="4" id="KW-1185">Reference proteome</keyword>
<gene>
    <name evidence="3" type="ORF">J2S19_001956</name>
</gene>
<proteinExistence type="predicted"/>
<organism evidence="3 4">
    <name type="scientific">Metabacillus malikii</name>
    <dbReference type="NCBI Taxonomy" id="1504265"/>
    <lineage>
        <taxon>Bacteria</taxon>
        <taxon>Bacillati</taxon>
        <taxon>Bacillota</taxon>
        <taxon>Bacilli</taxon>
        <taxon>Bacillales</taxon>
        <taxon>Bacillaceae</taxon>
        <taxon>Metabacillus</taxon>
    </lineage>
</organism>
<protein>
    <recommendedName>
        <fullName evidence="2">YokE-like PH domain-containing protein</fullName>
    </recommendedName>
</protein>
<accession>A0ABT9ZFE9</accession>
<sequence>MQSLEAIKNQIRELSKANEFLSYREIEELQNVLYDDEAIIYMTTGEVGGYKGLLVATDERIIFIHYNTLNQPKVLEVSYDKLEYVHLKQIDYNVSMEVFFTGTKIEISNIPPDDANSIKEELNYQIEVYQTPIKHNNSSKKKIGFPTFIFLIAIAVATGYFVGPQFKVVDVYDAVIPNSVSKQQAEKTYQLTFIDFDMVKDEYSTKVNGTVTNNSEKEYRYLSVDIQFYDKRGDLVDSEIISALNLKQGKSWHIEVFSSSEYAESYEIVGVYAEEEDQQY</sequence>
<evidence type="ECO:0000259" key="2">
    <source>
        <dbReference type="Pfam" id="PF14470"/>
    </source>
</evidence>
<comment type="caution">
    <text evidence="3">The sequence shown here is derived from an EMBL/GenBank/DDBJ whole genome shotgun (WGS) entry which is preliminary data.</text>
</comment>
<dbReference type="InterPro" id="IPR039519">
    <property type="entry name" value="YokE-like_PH"/>
</dbReference>
<dbReference type="NCBIfam" id="NF038353">
    <property type="entry name" value="FxLYD_dom"/>
    <property type="match status" value="1"/>
</dbReference>
<dbReference type="RefSeq" id="WP_307340465.1">
    <property type="nucleotide sequence ID" value="NZ_JAUSUD010000007.1"/>
</dbReference>
<name>A0ABT9ZFE9_9BACI</name>
<dbReference type="InterPro" id="IPR047676">
    <property type="entry name" value="FxLYD_dom"/>
</dbReference>
<evidence type="ECO:0000313" key="4">
    <source>
        <dbReference type="Proteomes" id="UP001234495"/>
    </source>
</evidence>
<dbReference type="EMBL" id="JAUSUD010000007">
    <property type="protein sequence ID" value="MDQ0230700.1"/>
    <property type="molecule type" value="Genomic_DNA"/>
</dbReference>